<comment type="caution">
    <text evidence="2">The sequence shown here is derived from an EMBL/GenBank/DDBJ whole genome shotgun (WGS) entry which is preliminary data.</text>
</comment>
<evidence type="ECO:0000256" key="1">
    <source>
        <dbReference type="SAM" id="Phobius"/>
    </source>
</evidence>
<accession>A0A9D4AY23</accession>
<keyword evidence="1" id="KW-1133">Transmembrane helix</keyword>
<protein>
    <submittedName>
        <fullName evidence="2">Uncharacterized protein</fullName>
    </submittedName>
</protein>
<proteinExistence type="predicted"/>
<keyword evidence="1" id="KW-0472">Membrane</keyword>
<evidence type="ECO:0000313" key="3">
    <source>
        <dbReference type="Proteomes" id="UP000827986"/>
    </source>
</evidence>
<dbReference type="EMBL" id="JAHDVG010000479">
    <property type="protein sequence ID" value="KAH1174778.1"/>
    <property type="molecule type" value="Genomic_DNA"/>
</dbReference>
<sequence>MKQVERTQESVMPGTLQDPVKGIPELFLLGEEIQLLVDHKLVCLQLSWKIARLLTESSFNTTVTFPCSLFPSEEKESELLHYIPVLLLTLGNMGSMCARTAGWVHKREWSFCVMSAVFVLSMVPGILCLYIVQLREMEYVYLNVSHSLAAHRHLTSFVLYVNSHASKK</sequence>
<organism evidence="2 3">
    <name type="scientific">Mauremys mutica</name>
    <name type="common">yellowpond turtle</name>
    <dbReference type="NCBI Taxonomy" id="74926"/>
    <lineage>
        <taxon>Eukaryota</taxon>
        <taxon>Metazoa</taxon>
        <taxon>Chordata</taxon>
        <taxon>Craniata</taxon>
        <taxon>Vertebrata</taxon>
        <taxon>Euteleostomi</taxon>
        <taxon>Archelosauria</taxon>
        <taxon>Testudinata</taxon>
        <taxon>Testudines</taxon>
        <taxon>Cryptodira</taxon>
        <taxon>Durocryptodira</taxon>
        <taxon>Testudinoidea</taxon>
        <taxon>Geoemydidae</taxon>
        <taxon>Geoemydinae</taxon>
        <taxon>Mauremys</taxon>
    </lineage>
</organism>
<feature type="transmembrane region" description="Helical" evidence="1">
    <location>
        <begin position="109"/>
        <end position="132"/>
    </location>
</feature>
<reference evidence="2" key="1">
    <citation type="submission" date="2021-09" db="EMBL/GenBank/DDBJ databases">
        <title>The genome of Mauremys mutica provides insights into the evolution of semi-aquatic lifestyle.</title>
        <authorList>
            <person name="Gong S."/>
            <person name="Gao Y."/>
        </authorList>
    </citation>
    <scope>NUCLEOTIDE SEQUENCE</scope>
    <source>
        <strain evidence="2">MM-2020</strain>
        <tissue evidence="2">Muscle</tissue>
    </source>
</reference>
<dbReference type="AlphaFoldDB" id="A0A9D4AY23"/>
<keyword evidence="3" id="KW-1185">Reference proteome</keyword>
<keyword evidence="1" id="KW-0812">Transmembrane</keyword>
<dbReference type="Proteomes" id="UP000827986">
    <property type="component" value="Unassembled WGS sequence"/>
</dbReference>
<name>A0A9D4AY23_9SAUR</name>
<evidence type="ECO:0000313" key="2">
    <source>
        <dbReference type="EMBL" id="KAH1174778.1"/>
    </source>
</evidence>
<gene>
    <name evidence="2" type="ORF">KIL84_008769</name>
</gene>